<gene>
    <name evidence="1" type="ORF">DSM106972_062780</name>
</gene>
<reference evidence="1" key="1">
    <citation type="submission" date="2018-12" db="EMBL/GenBank/DDBJ databases">
        <authorList>
            <person name="Will S."/>
            <person name="Neumann-Schaal M."/>
            <person name="Henke P."/>
        </authorList>
    </citation>
    <scope>NUCLEOTIDE SEQUENCE</scope>
    <source>
        <strain evidence="1">PCC 7102</strain>
    </source>
</reference>
<keyword evidence="2" id="KW-1185">Reference proteome</keyword>
<dbReference type="Proteomes" id="UP000271624">
    <property type="component" value="Unassembled WGS sequence"/>
</dbReference>
<evidence type="ECO:0000313" key="2">
    <source>
        <dbReference type="Proteomes" id="UP000271624"/>
    </source>
</evidence>
<evidence type="ECO:0000313" key="1">
    <source>
        <dbReference type="EMBL" id="RUT02203.1"/>
    </source>
</evidence>
<dbReference type="EMBL" id="RSCL01000017">
    <property type="protein sequence ID" value="RUT02203.1"/>
    <property type="molecule type" value="Genomic_DNA"/>
</dbReference>
<comment type="caution">
    <text evidence="1">The sequence shown here is derived from an EMBL/GenBank/DDBJ whole genome shotgun (WGS) entry which is preliminary data.</text>
</comment>
<dbReference type="RefSeq" id="WP_127084465.1">
    <property type="nucleotide sequence ID" value="NZ_RSCL01000017.1"/>
</dbReference>
<proteinExistence type="predicted"/>
<sequence length="72" mass="8203">MQSIEFKVTVKDGIIEIPQAYQNDVIEAEAVKVVVLKKEKKKRIVDTGFLAELASNPIEIENFLSREEANER</sequence>
<reference evidence="1" key="2">
    <citation type="journal article" date="2019" name="Genome Biol. Evol.">
        <title>Day and night: Metabolic profiles and evolutionary relationships of six axenic non-marine cyanobacteria.</title>
        <authorList>
            <person name="Will S.E."/>
            <person name="Henke P."/>
            <person name="Boedeker C."/>
            <person name="Huang S."/>
            <person name="Brinkmann H."/>
            <person name="Rohde M."/>
            <person name="Jarek M."/>
            <person name="Friedl T."/>
            <person name="Seufert S."/>
            <person name="Schumacher M."/>
            <person name="Overmann J."/>
            <person name="Neumann-Schaal M."/>
            <person name="Petersen J."/>
        </authorList>
    </citation>
    <scope>NUCLEOTIDE SEQUENCE [LARGE SCALE GENOMIC DNA]</scope>
    <source>
        <strain evidence="1">PCC 7102</strain>
    </source>
</reference>
<organism evidence="1 2">
    <name type="scientific">Dulcicalothrix desertica PCC 7102</name>
    <dbReference type="NCBI Taxonomy" id="232991"/>
    <lineage>
        <taxon>Bacteria</taxon>
        <taxon>Bacillati</taxon>
        <taxon>Cyanobacteriota</taxon>
        <taxon>Cyanophyceae</taxon>
        <taxon>Nostocales</taxon>
        <taxon>Calotrichaceae</taxon>
        <taxon>Dulcicalothrix</taxon>
    </lineage>
</organism>
<name>A0A3S1CIJ3_9CYAN</name>
<accession>A0A3S1CIJ3</accession>
<dbReference type="AlphaFoldDB" id="A0A3S1CIJ3"/>
<protein>
    <submittedName>
        <fullName evidence="1">Uncharacterized protein</fullName>
    </submittedName>
</protein>